<evidence type="ECO:0008006" key="2">
    <source>
        <dbReference type="Google" id="ProtNLM"/>
    </source>
</evidence>
<accession>A0A0W8FNL7</accession>
<protein>
    <recommendedName>
        <fullName evidence="2">Desulfoferrodoxin ferrous iron-binding domain-containing protein</fullName>
    </recommendedName>
</protein>
<dbReference type="EMBL" id="LNQE01000974">
    <property type="protein sequence ID" value="KUG22337.1"/>
    <property type="molecule type" value="Genomic_DNA"/>
</dbReference>
<comment type="caution">
    <text evidence="1">The sequence shown here is derived from an EMBL/GenBank/DDBJ whole genome shotgun (WGS) entry which is preliminary data.</text>
</comment>
<gene>
    <name evidence="1" type="ORF">ASZ90_007876</name>
</gene>
<name>A0A0W8FNL7_9ZZZZ</name>
<dbReference type="AlphaFoldDB" id="A0A0W8FNL7"/>
<sequence>MKKNVFRSISLQAALLLLCFLCFSARISYATAPKSVNLIYDMTTQTLSVTIDHYTLSAGMHHIESVEIKKNGAIISKNMYKTQPTGSIFTYSYVIPAKKGDVFEVTATCNLWGHTTSTFTVP</sequence>
<reference evidence="1" key="1">
    <citation type="journal article" date="2015" name="Proc. Natl. Acad. Sci. U.S.A.">
        <title>Networks of energetic and metabolic interactions define dynamics in microbial communities.</title>
        <authorList>
            <person name="Embree M."/>
            <person name="Liu J.K."/>
            <person name="Al-Bassam M.M."/>
            <person name="Zengler K."/>
        </authorList>
    </citation>
    <scope>NUCLEOTIDE SEQUENCE</scope>
</reference>
<organism evidence="1">
    <name type="scientific">hydrocarbon metagenome</name>
    <dbReference type="NCBI Taxonomy" id="938273"/>
    <lineage>
        <taxon>unclassified sequences</taxon>
        <taxon>metagenomes</taxon>
        <taxon>ecological metagenomes</taxon>
    </lineage>
</organism>
<proteinExistence type="predicted"/>
<evidence type="ECO:0000313" key="1">
    <source>
        <dbReference type="EMBL" id="KUG22337.1"/>
    </source>
</evidence>